<dbReference type="PANTHER" id="PTHR13697:SF5">
    <property type="entry name" value="ATP-DEPENDENT 6-PHOSPHOFRUCTOKINASE, PLATELET TYPE"/>
    <property type="match status" value="1"/>
</dbReference>
<dbReference type="InterPro" id="IPR022953">
    <property type="entry name" value="ATP_PFK"/>
</dbReference>
<evidence type="ECO:0000256" key="2">
    <source>
        <dbReference type="ARBA" id="ARBA00004679"/>
    </source>
</evidence>
<comment type="cofactor">
    <cofactor evidence="1">
        <name>Mg(2+)</name>
        <dbReference type="ChEBI" id="CHEBI:18420"/>
    </cofactor>
</comment>
<dbReference type="InterPro" id="IPR035966">
    <property type="entry name" value="PKF_sf"/>
</dbReference>
<feature type="non-terminal residue" evidence="11">
    <location>
        <position position="1"/>
    </location>
</feature>
<dbReference type="SUPFAM" id="SSF53784">
    <property type="entry name" value="Phosphofructokinase"/>
    <property type="match status" value="1"/>
</dbReference>
<keyword evidence="7" id="KW-0460">Magnesium</keyword>
<evidence type="ECO:0000256" key="4">
    <source>
        <dbReference type="ARBA" id="ARBA00022679"/>
    </source>
</evidence>
<name>A0ABS2Z2X8_POLSE</name>
<feature type="domain" description="Phosphofructokinase" evidence="10">
    <location>
        <begin position="36"/>
        <end position="166"/>
    </location>
</feature>
<keyword evidence="4" id="KW-0808">Transferase</keyword>
<evidence type="ECO:0000313" key="12">
    <source>
        <dbReference type="Proteomes" id="UP001166052"/>
    </source>
</evidence>
<keyword evidence="3" id="KW-0963">Cytoplasm</keyword>
<comment type="caution">
    <text evidence="11">The sequence shown here is derived from an EMBL/GenBank/DDBJ whole genome shotgun (WGS) entry which is preliminary data.</text>
</comment>
<evidence type="ECO:0000256" key="5">
    <source>
        <dbReference type="ARBA" id="ARBA00022723"/>
    </source>
</evidence>
<keyword evidence="5" id="KW-0479">Metal-binding</keyword>
<evidence type="ECO:0000256" key="3">
    <source>
        <dbReference type="ARBA" id="ARBA00022490"/>
    </source>
</evidence>
<evidence type="ECO:0000256" key="6">
    <source>
        <dbReference type="ARBA" id="ARBA00022777"/>
    </source>
</evidence>
<dbReference type="Gene3D" id="3.40.50.450">
    <property type="match status" value="1"/>
</dbReference>
<keyword evidence="8" id="KW-0324">Glycolysis</keyword>
<dbReference type="Proteomes" id="UP001166052">
    <property type="component" value="Unassembled WGS sequence"/>
</dbReference>
<evidence type="ECO:0000256" key="8">
    <source>
        <dbReference type="ARBA" id="ARBA00023152"/>
    </source>
</evidence>
<comment type="catalytic activity">
    <reaction evidence="9">
        <text>beta-D-fructose 6-phosphate + ATP = beta-D-fructose 1,6-bisphosphate + ADP + H(+)</text>
        <dbReference type="Rhea" id="RHEA:16109"/>
        <dbReference type="ChEBI" id="CHEBI:15378"/>
        <dbReference type="ChEBI" id="CHEBI:30616"/>
        <dbReference type="ChEBI" id="CHEBI:32966"/>
        <dbReference type="ChEBI" id="CHEBI:57634"/>
        <dbReference type="ChEBI" id="CHEBI:456216"/>
        <dbReference type="EC" id="2.7.1.11"/>
    </reaction>
</comment>
<evidence type="ECO:0000313" key="11">
    <source>
        <dbReference type="EMBL" id="MBN3293162.1"/>
    </source>
</evidence>
<keyword evidence="6" id="KW-0418">Kinase</keyword>
<gene>
    <name evidence="11" type="primary">Pfkp_0</name>
    <name evidence="11" type="ORF">GTO92_0000636</name>
</gene>
<dbReference type="EMBL" id="JAAWVN010020238">
    <property type="protein sequence ID" value="MBN3293162.1"/>
    <property type="molecule type" value="Genomic_DNA"/>
</dbReference>
<evidence type="ECO:0000256" key="7">
    <source>
        <dbReference type="ARBA" id="ARBA00022842"/>
    </source>
</evidence>
<evidence type="ECO:0000256" key="9">
    <source>
        <dbReference type="ARBA" id="ARBA00048070"/>
    </source>
</evidence>
<dbReference type="PRINTS" id="PR00476">
    <property type="entry name" value="PHFRCTKINASE"/>
</dbReference>
<sequence length="167" mass="18303">MKVDRSKLKKTPTEAPADCRALIDKLKVCNDEQLLLELQQIKTWNIGKGGTVIGSARCKEFRTHEGRLKAAYNLVQRGITNLCVIGGDGSLTGANLFREEWSGLLDELLQAGKIDNEAVLKYSHLNIVGMVGSIDNDFCGTDMTIGTDSALHRIIEVVDAIMTTAQR</sequence>
<reference evidence="11" key="1">
    <citation type="journal article" date="2021" name="Cell">
        <title>Tracing the genetic footprints of vertebrate landing in non-teleost ray-finned fishes.</title>
        <authorList>
            <person name="Bi X."/>
            <person name="Wang K."/>
            <person name="Yang L."/>
            <person name="Pan H."/>
            <person name="Jiang H."/>
            <person name="Wei Q."/>
            <person name="Fang M."/>
            <person name="Yu H."/>
            <person name="Zhu C."/>
            <person name="Cai Y."/>
            <person name="He Y."/>
            <person name="Gan X."/>
            <person name="Zeng H."/>
            <person name="Yu D."/>
            <person name="Zhu Y."/>
            <person name="Jiang H."/>
            <person name="Qiu Q."/>
            <person name="Yang H."/>
            <person name="Zhang Y.E."/>
            <person name="Wang W."/>
            <person name="Zhu M."/>
            <person name="He S."/>
            <person name="Zhang G."/>
        </authorList>
    </citation>
    <scope>NUCLEOTIDE SEQUENCE</scope>
    <source>
        <strain evidence="11">Bchr_001</strain>
    </source>
</reference>
<evidence type="ECO:0000256" key="1">
    <source>
        <dbReference type="ARBA" id="ARBA00001946"/>
    </source>
</evidence>
<protein>
    <submittedName>
        <fullName evidence="11">PFKAP protein</fullName>
    </submittedName>
</protein>
<dbReference type="InterPro" id="IPR000023">
    <property type="entry name" value="Phosphofructokinase_dom"/>
</dbReference>
<dbReference type="PANTHER" id="PTHR13697">
    <property type="entry name" value="PHOSPHOFRUCTOKINASE"/>
    <property type="match status" value="1"/>
</dbReference>
<organism evidence="11 12">
    <name type="scientific">Polypterus senegalus</name>
    <name type="common">Senegal bichir</name>
    <dbReference type="NCBI Taxonomy" id="55291"/>
    <lineage>
        <taxon>Eukaryota</taxon>
        <taxon>Metazoa</taxon>
        <taxon>Chordata</taxon>
        <taxon>Craniata</taxon>
        <taxon>Vertebrata</taxon>
        <taxon>Euteleostomi</taxon>
        <taxon>Actinopterygii</taxon>
        <taxon>Polypteriformes</taxon>
        <taxon>Polypteridae</taxon>
        <taxon>Polypterus</taxon>
    </lineage>
</organism>
<proteinExistence type="predicted"/>
<keyword evidence="12" id="KW-1185">Reference proteome</keyword>
<evidence type="ECO:0000259" key="10">
    <source>
        <dbReference type="Pfam" id="PF00365"/>
    </source>
</evidence>
<accession>A0ABS2Z2X8</accession>
<feature type="non-terminal residue" evidence="11">
    <location>
        <position position="167"/>
    </location>
</feature>
<dbReference type="Pfam" id="PF00365">
    <property type="entry name" value="PFK"/>
    <property type="match status" value="1"/>
</dbReference>
<comment type="pathway">
    <text evidence="2">Carbohydrate degradation; glycolysis; D-glyceraldehyde 3-phosphate and glycerone phosphate from D-glucose: step 3/4.</text>
</comment>